<accession>A0AC61R8S9</accession>
<comment type="caution">
    <text evidence="1">The sequence shown here is derived from an EMBL/GenBank/DDBJ whole genome shotgun (WGS) entry which is preliminary data.</text>
</comment>
<sequence>MLLLQVVLIALNAVFACAEIAVISVNENKIEKMADEGNRKAKKLLNLVCDPSRFLATIQVAITLSGFLGSAFAADNFSEYIVDWLVNMGVGISPAILDTIAVIVITIILSYFTLVFGELVPKQVAMRKKDQLALSVAGLITVISKIFKPLVSLLTISTNAVLRLIGIDPDEGSEEVSEEEIRLMVEAGSEKGTIDHEENEWIQNVFEFDDLPIKDVMTHRKDVTMLNMMDTEQVWDEQIMRSSHSLFPLYHETKDTIVGVLNAKKFFRLKDHSREAVMTHAVSEPYFVPENLKADVLFRNMKKDKEKMAIVLDEYGGVCGIITMNDLIEELIGDLNDDEQTEWIEPAGKDRWKLIGNVPLDEIMEATGVEIEPEDTGTLNGLIYETLCRVPDDGERFGFEKDGLRFEIVQIKNHQVRYATVAKIQTDEKSNRQE</sequence>
<dbReference type="EMBL" id="SRYG01000005">
    <property type="protein sequence ID" value="TGY66658.1"/>
    <property type="molecule type" value="Genomic_DNA"/>
</dbReference>
<evidence type="ECO:0000313" key="1">
    <source>
        <dbReference type="EMBL" id="TGY66658.1"/>
    </source>
</evidence>
<protein>
    <submittedName>
        <fullName evidence="1">HlyC/CorC family transporter</fullName>
    </submittedName>
</protein>
<dbReference type="Proteomes" id="UP000308836">
    <property type="component" value="Unassembled WGS sequence"/>
</dbReference>
<evidence type="ECO:0000313" key="2">
    <source>
        <dbReference type="Proteomes" id="UP000308836"/>
    </source>
</evidence>
<name>A0AC61R8S9_9FIRM</name>
<organism evidence="1 2">
    <name type="scientific">Dubosiella muris</name>
    <dbReference type="NCBI Taxonomy" id="3038133"/>
    <lineage>
        <taxon>Bacteria</taxon>
        <taxon>Bacillati</taxon>
        <taxon>Bacillota</taxon>
        <taxon>Erysipelotrichia</taxon>
        <taxon>Erysipelotrichales</taxon>
        <taxon>Erysipelotrichaceae</taxon>
        <taxon>Dubosiella</taxon>
    </lineage>
</organism>
<gene>
    <name evidence="1" type="ORF">E5336_03545</name>
</gene>
<keyword evidence="2" id="KW-1185">Reference proteome</keyword>
<reference evidence="1" key="1">
    <citation type="submission" date="2019-04" db="EMBL/GenBank/DDBJ databases">
        <title>Microbes associate with the intestines of laboratory mice.</title>
        <authorList>
            <person name="Navarre W."/>
            <person name="Wong E."/>
            <person name="Huang K."/>
            <person name="Tropini C."/>
            <person name="Ng K."/>
            <person name="Yu B."/>
        </authorList>
    </citation>
    <scope>NUCLEOTIDE SEQUENCE</scope>
    <source>
        <strain evidence="1">NM09_H32</strain>
    </source>
</reference>
<proteinExistence type="predicted"/>